<organism evidence="2 3">
    <name type="scientific">Halomarinibacterium sedimenti</name>
    <dbReference type="NCBI Taxonomy" id="2857106"/>
    <lineage>
        <taxon>Bacteria</taxon>
        <taxon>Pseudomonadati</taxon>
        <taxon>Bacteroidota</taxon>
        <taxon>Flavobacteriia</taxon>
        <taxon>Flavobacteriales</taxon>
        <taxon>Flavobacteriaceae</taxon>
        <taxon>Halomarinibacterium</taxon>
    </lineage>
</organism>
<evidence type="ECO:0000313" key="2">
    <source>
        <dbReference type="EMBL" id="MBW2938107.1"/>
    </source>
</evidence>
<dbReference type="RefSeq" id="WP_219052559.1">
    <property type="nucleotide sequence ID" value="NZ_JAHWDP010000003.1"/>
</dbReference>
<comment type="caution">
    <text evidence="2">The sequence shown here is derived from an EMBL/GenBank/DDBJ whole genome shotgun (WGS) entry which is preliminary data.</text>
</comment>
<feature type="coiled-coil region" evidence="1">
    <location>
        <begin position="143"/>
        <end position="177"/>
    </location>
</feature>
<accession>A0A9X1FPM3</accession>
<sequence length="264" mass="30735">MSKKLQNKEYSISTLKGVIGAIPFAGTLVNELLFDARSRIKQERVNEFIIKFSELIDEHTEEDFSLLNLNNEQLSDILEEIIISVSKTSAEHKKEIFKKILLNQLKSSEVDTDDTLRFVNITNEINNRQFEILKSFHSLSDKVLKYKVQILELKDEARQLNARLVDLKNEYVGSKETSEKIEKRLKDIPKLIKRREMALTQNNVNPNTHSTFNISRELYITEMHDLIAKGLLFDFAIRTNLVQPFVHFGITQLGRSYMKYIIDE</sequence>
<protein>
    <submittedName>
        <fullName evidence="2">Uncharacterized protein</fullName>
    </submittedName>
</protein>
<evidence type="ECO:0000256" key="1">
    <source>
        <dbReference type="SAM" id="Coils"/>
    </source>
</evidence>
<gene>
    <name evidence="2" type="ORF">KXJ69_08310</name>
</gene>
<keyword evidence="3" id="KW-1185">Reference proteome</keyword>
<dbReference type="AlphaFoldDB" id="A0A9X1FPM3"/>
<keyword evidence="1" id="KW-0175">Coiled coil</keyword>
<proteinExistence type="predicted"/>
<dbReference type="EMBL" id="JAHWDP010000003">
    <property type="protein sequence ID" value="MBW2938107.1"/>
    <property type="molecule type" value="Genomic_DNA"/>
</dbReference>
<name>A0A9X1FPM3_9FLAO</name>
<reference evidence="2" key="1">
    <citation type="submission" date="2021-07" db="EMBL/GenBank/DDBJ databases">
        <title>Aureisphaera sp. CAU 1614 isolated from sea sediment.</title>
        <authorList>
            <person name="Kim W."/>
        </authorList>
    </citation>
    <scope>NUCLEOTIDE SEQUENCE</scope>
    <source>
        <strain evidence="2">CAU 1614</strain>
    </source>
</reference>
<evidence type="ECO:0000313" key="3">
    <source>
        <dbReference type="Proteomes" id="UP001138686"/>
    </source>
</evidence>
<dbReference type="Proteomes" id="UP001138686">
    <property type="component" value="Unassembled WGS sequence"/>
</dbReference>